<dbReference type="PRINTS" id="PR01576">
    <property type="entry name" value="PDEFORMYLASE"/>
</dbReference>
<dbReference type="Pfam" id="PF01327">
    <property type="entry name" value="Pep_deformylase"/>
    <property type="match status" value="1"/>
</dbReference>
<dbReference type="Gene3D" id="3.90.45.10">
    <property type="entry name" value="Peptide deformylase"/>
    <property type="match status" value="1"/>
</dbReference>
<evidence type="ECO:0000256" key="4">
    <source>
        <dbReference type="ARBA" id="ARBA00022917"/>
    </source>
</evidence>
<dbReference type="HAMAP" id="MF_00163">
    <property type="entry name" value="Pep_deformylase"/>
    <property type="match status" value="1"/>
</dbReference>
<dbReference type="InterPro" id="IPR036821">
    <property type="entry name" value="Peptide_deformylase_sf"/>
</dbReference>
<gene>
    <name evidence="5 6" type="primary">def</name>
    <name evidence="6" type="ORF">COT82_01915</name>
</gene>
<comment type="similarity">
    <text evidence="1 5">Belongs to the polypeptide deformylase family.</text>
</comment>
<dbReference type="AlphaFoldDB" id="A0A2M6WV80"/>
<evidence type="ECO:0000313" key="7">
    <source>
        <dbReference type="Proteomes" id="UP000230481"/>
    </source>
</evidence>
<dbReference type="EMBL" id="PFAA01000034">
    <property type="protein sequence ID" value="PIT96672.1"/>
    <property type="molecule type" value="Genomic_DNA"/>
</dbReference>
<keyword evidence="4 5" id="KW-0648">Protein biosynthesis</keyword>
<evidence type="ECO:0000256" key="3">
    <source>
        <dbReference type="ARBA" id="ARBA00022801"/>
    </source>
</evidence>
<name>A0A2M6WV80_9BACT</name>
<dbReference type="SUPFAM" id="SSF56420">
    <property type="entry name" value="Peptide deformylase"/>
    <property type="match status" value="1"/>
</dbReference>
<dbReference type="NCBIfam" id="NF001159">
    <property type="entry name" value="PRK00150.1-3"/>
    <property type="match status" value="1"/>
</dbReference>
<feature type="binding site" evidence="5">
    <location>
        <position position="112"/>
    </location>
    <ligand>
        <name>Fe cation</name>
        <dbReference type="ChEBI" id="CHEBI:24875"/>
    </ligand>
</feature>
<reference evidence="7" key="1">
    <citation type="submission" date="2017-09" db="EMBL/GenBank/DDBJ databases">
        <title>Depth-based differentiation of microbial function through sediment-hosted aquifers and enrichment of novel symbionts in the deep terrestrial subsurface.</title>
        <authorList>
            <person name="Probst A.J."/>
            <person name="Ladd B."/>
            <person name="Jarett J.K."/>
            <person name="Geller-Mcgrath D.E."/>
            <person name="Sieber C.M.K."/>
            <person name="Emerson J.B."/>
            <person name="Anantharaman K."/>
            <person name="Thomas B.C."/>
            <person name="Malmstrom R."/>
            <person name="Stieglmeier M."/>
            <person name="Klingl A."/>
            <person name="Woyke T."/>
            <person name="Ryan C.M."/>
            <person name="Banfield J.F."/>
        </authorList>
    </citation>
    <scope>NUCLEOTIDE SEQUENCE [LARGE SCALE GENOMIC DNA]</scope>
</reference>
<dbReference type="GO" id="GO:0046872">
    <property type="term" value="F:metal ion binding"/>
    <property type="evidence" value="ECO:0007669"/>
    <property type="project" value="UniProtKB-KW"/>
</dbReference>
<protein>
    <recommendedName>
        <fullName evidence="5">Peptide deformylase</fullName>
        <shortName evidence="5">PDF</shortName>
        <ecNumber evidence="5">3.5.1.88</ecNumber>
    </recommendedName>
    <alternativeName>
        <fullName evidence="5">Polypeptide deformylase</fullName>
    </alternativeName>
</protein>
<comment type="caution">
    <text evidence="6">The sequence shown here is derived from an EMBL/GenBank/DDBJ whole genome shotgun (WGS) entry which is preliminary data.</text>
</comment>
<dbReference type="PANTHER" id="PTHR10458:SF22">
    <property type="entry name" value="PEPTIDE DEFORMYLASE"/>
    <property type="match status" value="1"/>
</dbReference>
<organism evidence="6 7">
    <name type="scientific">Candidatus Campbellbacteria bacterium CG10_big_fil_rev_8_21_14_0_10_35_52</name>
    <dbReference type="NCBI Taxonomy" id="1974527"/>
    <lineage>
        <taxon>Bacteria</taxon>
        <taxon>Candidatus Campbelliibacteriota</taxon>
    </lineage>
</organism>
<dbReference type="PIRSF" id="PIRSF004749">
    <property type="entry name" value="Pep_def"/>
    <property type="match status" value="1"/>
</dbReference>
<comment type="cofactor">
    <cofactor evidence="5">
        <name>Fe(2+)</name>
        <dbReference type="ChEBI" id="CHEBI:29033"/>
    </cofactor>
    <text evidence="5">Binds 1 Fe(2+) ion.</text>
</comment>
<evidence type="ECO:0000313" key="6">
    <source>
        <dbReference type="EMBL" id="PIT96672.1"/>
    </source>
</evidence>
<accession>A0A2M6WV80</accession>
<evidence type="ECO:0000256" key="2">
    <source>
        <dbReference type="ARBA" id="ARBA00022723"/>
    </source>
</evidence>
<dbReference type="EC" id="3.5.1.88" evidence="5"/>
<dbReference type="FunFam" id="3.90.45.10:FF:000003">
    <property type="entry name" value="Peptide deformylase"/>
    <property type="match status" value="1"/>
</dbReference>
<keyword evidence="2 5" id="KW-0479">Metal-binding</keyword>
<keyword evidence="3 5" id="KW-0378">Hydrolase</keyword>
<sequence length="175" mass="19271">MVKIIQVGNPILRGSAKDVSLDEISSVKIKKILAEMSKALNKEKDGVALAAPQIGASLRIFIVSNKVFNFEKDDNEHTLSPSASPSASSDLIFINPTIIKISKTREESDEGCLSTRGKYGIVKRAKKITIHAYDENGKIFERGASGLLAKIFQHEIDHLNGILFIDKSKKLYDTE</sequence>
<dbReference type="GO" id="GO:0006412">
    <property type="term" value="P:translation"/>
    <property type="evidence" value="ECO:0007669"/>
    <property type="project" value="UniProtKB-UniRule"/>
</dbReference>
<feature type="binding site" evidence="5">
    <location>
        <position position="158"/>
    </location>
    <ligand>
        <name>Fe cation</name>
        <dbReference type="ChEBI" id="CHEBI:24875"/>
    </ligand>
</feature>
<dbReference type="GO" id="GO:0042586">
    <property type="term" value="F:peptide deformylase activity"/>
    <property type="evidence" value="ECO:0007669"/>
    <property type="project" value="UniProtKB-UniRule"/>
</dbReference>
<dbReference type="NCBIfam" id="TIGR00079">
    <property type="entry name" value="pept_deformyl"/>
    <property type="match status" value="1"/>
</dbReference>
<comment type="function">
    <text evidence="5">Removes the formyl group from the N-terminal Met of newly synthesized proteins. Requires at least a dipeptide for an efficient rate of reaction. N-terminal L-methionine is a prerequisite for activity but the enzyme has broad specificity at other positions.</text>
</comment>
<dbReference type="Proteomes" id="UP000230481">
    <property type="component" value="Unassembled WGS sequence"/>
</dbReference>
<dbReference type="CDD" id="cd00487">
    <property type="entry name" value="Pep_deformylase"/>
    <property type="match status" value="1"/>
</dbReference>
<feature type="binding site" evidence="5">
    <location>
        <position position="154"/>
    </location>
    <ligand>
        <name>Fe cation</name>
        <dbReference type="ChEBI" id="CHEBI:24875"/>
    </ligand>
</feature>
<proteinExistence type="inferred from homology"/>
<dbReference type="InterPro" id="IPR023635">
    <property type="entry name" value="Peptide_deformylase"/>
</dbReference>
<feature type="active site" evidence="5">
    <location>
        <position position="155"/>
    </location>
</feature>
<comment type="catalytic activity">
    <reaction evidence="5">
        <text>N-terminal N-formyl-L-methionyl-[peptide] + H2O = N-terminal L-methionyl-[peptide] + formate</text>
        <dbReference type="Rhea" id="RHEA:24420"/>
        <dbReference type="Rhea" id="RHEA-COMP:10639"/>
        <dbReference type="Rhea" id="RHEA-COMP:10640"/>
        <dbReference type="ChEBI" id="CHEBI:15377"/>
        <dbReference type="ChEBI" id="CHEBI:15740"/>
        <dbReference type="ChEBI" id="CHEBI:49298"/>
        <dbReference type="ChEBI" id="CHEBI:64731"/>
        <dbReference type="EC" id="3.5.1.88"/>
    </reaction>
</comment>
<evidence type="ECO:0000256" key="1">
    <source>
        <dbReference type="ARBA" id="ARBA00010759"/>
    </source>
</evidence>
<evidence type="ECO:0000256" key="5">
    <source>
        <dbReference type="HAMAP-Rule" id="MF_00163"/>
    </source>
</evidence>
<keyword evidence="5" id="KW-0408">Iron</keyword>
<dbReference type="PANTHER" id="PTHR10458">
    <property type="entry name" value="PEPTIDE DEFORMYLASE"/>
    <property type="match status" value="1"/>
</dbReference>